<dbReference type="InterPro" id="IPR000515">
    <property type="entry name" value="MetI-like"/>
</dbReference>
<evidence type="ECO:0000256" key="5">
    <source>
        <dbReference type="ARBA" id="ARBA00023136"/>
    </source>
</evidence>
<comment type="caution">
    <text evidence="8">The sequence shown here is derived from an EMBL/GenBank/DDBJ whole genome shotgun (WGS) entry which is preliminary data.</text>
</comment>
<sequence length="241" mass="24372">MRGRLPRLLAEAALFLLALLAAPHLGALWGGLFPEVSRPVWTSESWFVLLGSHLALSLGAALAATALGLAAGVLASRPAGRRLRPLLDALFSLAQSVPPVAVIALALPLLGFGAAPTLLALVLYAALPVMRAAAGGLDAVPGPVRDAAQGLGLGPARQLFQVELPLALPVILSGLRIAVVLSIATAAVGAVAGARCLGTPIVVGLSNGNPAWVLQGGIFTAWLALLADRALRLLAPARPGL</sequence>
<dbReference type="PANTHER" id="PTHR30177:SF32">
    <property type="entry name" value="GLYCINE BETAINE UPTAKE SYSTEM PERMEASE PROTEIN YEHW"/>
    <property type="match status" value="1"/>
</dbReference>
<name>A0A1S8DAI6_9PROT</name>
<dbReference type="STRING" id="207340.APZ41_003125"/>
<dbReference type="AlphaFoldDB" id="A0A1S8DAI6"/>
<dbReference type="InterPro" id="IPR051204">
    <property type="entry name" value="ABC_transp_perm/SBD"/>
</dbReference>
<organism evidence="8 9">
    <name type="scientific">Roseomonas mucosa</name>
    <dbReference type="NCBI Taxonomy" id="207340"/>
    <lineage>
        <taxon>Bacteria</taxon>
        <taxon>Pseudomonadati</taxon>
        <taxon>Pseudomonadota</taxon>
        <taxon>Alphaproteobacteria</taxon>
        <taxon>Acetobacterales</taxon>
        <taxon>Roseomonadaceae</taxon>
        <taxon>Roseomonas</taxon>
    </lineage>
</organism>
<dbReference type="GO" id="GO:0055085">
    <property type="term" value="P:transmembrane transport"/>
    <property type="evidence" value="ECO:0007669"/>
    <property type="project" value="InterPro"/>
</dbReference>
<reference evidence="8" key="1">
    <citation type="submission" date="2016-12" db="EMBL/GenBank/DDBJ databases">
        <title>Draft genome sequence of Roseomonas mucosa strain AU37, isolated from a peripheral intravenous catheter.</title>
        <authorList>
            <person name="Choudhury M.A."/>
            <person name="Sidjabat H.E."/>
            <person name="Wailan A.M."/>
            <person name="Zhang L."/>
            <person name="Marsh N.M."/>
            <person name="Rickard C.M."/>
            <person name="Davies M."/>
            <person name="Mcmillan D.J."/>
        </authorList>
    </citation>
    <scope>NUCLEOTIDE SEQUENCE [LARGE SCALE GENOMIC DNA]</scope>
    <source>
        <strain evidence="8">AU37</strain>
    </source>
</reference>
<comment type="similarity">
    <text evidence="6">Belongs to the binding-protein-dependent transport system permease family.</text>
</comment>
<accession>A0A1S8DAI6</accession>
<evidence type="ECO:0000259" key="7">
    <source>
        <dbReference type="PROSITE" id="PS50928"/>
    </source>
</evidence>
<dbReference type="GO" id="GO:0005886">
    <property type="term" value="C:plasma membrane"/>
    <property type="evidence" value="ECO:0007669"/>
    <property type="project" value="UniProtKB-SubCell"/>
</dbReference>
<dbReference type="PANTHER" id="PTHR30177">
    <property type="entry name" value="GLYCINE BETAINE/L-PROLINE TRANSPORT SYSTEM PERMEASE PROTEIN PROW"/>
    <property type="match status" value="1"/>
</dbReference>
<feature type="transmembrane region" description="Helical" evidence="6">
    <location>
        <begin position="46"/>
        <end position="74"/>
    </location>
</feature>
<dbReference type="OrthoDB" id="9801163at2"/>
<dbReference type="Gene3D" id="1.10.3720.10">
    <property type="entry name" value="MetI-like"/>
    <property type="match status" value="1"/>
</dbReference>
<feature type="domain" description="ABC transmembrane type-1" evidence="7">
    <location>
        <begin position="50"/>
        <end position="235"/>
    </location>
</feature>
<evidence type="ECO:0000256" key="3">
    <source>
        <dbReference type="ARBA" id="ARBA00022692"/>
    </source>
</evidence>
<evidence type="ECO:0000256" key="6">
    <source>
        <dbReference type="RuleBase" id="RU363032"/>
    </source>
</evidence>
<keyword evidence="9" id="KW-1185">Reference proteome</keyword>
<evidence type="ECO:0000313" key="8">
    <source>
        <dbReference type="EMBL" id="ONH84744.1"/>
    </source>
</evidence>
<comment type="subcellular location">
    <subcellularLocation>
        <location evidence="1 6">Cell membrane</location>
        <topology evidence="1 6">Multi-pass membrane protein</topology>
    </subcellularLocation>
</comment>
<feature type="transmembrane region" description="Helical" evidence="6">
    <location>
        <begin position="166"/>
        <end position="192"/>
    </location>
</feature>
<evidence type="ECO:0000313" key="9">
    <source>
        <dbReference type="Proteomes" id="UP000054844"/>
    </source>
</evidence>
<dbReference type="RefSeq" id="WP_076970061.1">
    <property type="nucleotide sequence ID" value="NZ_CP025189.1"/>
</dbReference>
<keyword evidence="4 6" id="KW-1133">Transmembrane helix</keyword>
<evidence type="ECO:0000256" key="1">
    <source>
        <dbReference type="ARBA" id="ARBA00004651"/>
    </source>
</evidence>
<dbReference type="CDD" id="cd06261">
    <property type="entry name" value="TM_PBP2"/>
    <property type="match status" value="1"/>
</dbReference>
<keyword evidence="3 6" id="KW-0812">Transmembrane</keyword>
<feature type="transmembrane region" description="Helical" evidence="6">
    <location>
        <begin position="212"/>
        <end position="231"/>
    </location>
</feature>
<keyword evidence="2 6" id="KW-0813">Transport</keyword>
<feature type="transmembrane region" description="Helical" evidence="6">
    <location>
        <begin position="113"/>
        <end position="130"/>
    </location>
</feature>
<dbReference type="EMBL" id="LLWF02000004">
    <property type="protein sequence ID" value="ONH84744.1"/>
    <property type="molecule type" value="Genomic_DNA"/>
</dbReference>
<gene>
    <name evidence="8" type="ORF">APZ41_003125</name>
</gene>
<evidence type="ECO:0000256" key="2">
    <source>
        <dbReference type="ARBA" id="ARBA00022448"/>
    </source>
</evidence>
<dbReference type="InterPro" id="IPR035906">
    <property type="entry name" value="MetI-like_sf"/>
</dbReference>
<proteinExistence type="inferred from homology"/>
<dbReference type="SUPFAM" id="SSF161098">
    <property type="entry name" value="MetI-like"/>
    <property type="match status" value="1"/>
</dbReference>
<dbReference type="PROSITE" id="PS50928">
    <property type="entry name" value="ABC_TM1"/>
    <property type="match status" value="1"/>
</dbReference>
<protein>
    <submittedName>
        <fullName evidence="8">ABC transporter permease</fullName>
    </submittedName>
</protein>
<dbReference type="Proteomes" id="UP000054844">
    <property type="component" value="Unassembled WGS sequence"/>
</dbReference>
<evidence type="ECO:0000256" key="4">
    <source>
        <dbReference type="ARBA" id="ARBA00022989"/>
    </source>
</evidence>
<dbReference type="Pfam" id="PF00528">
    <property type="entry name" value="BPD_transp_1"/>
    <property type="match status" value="1"/>
</dbReference>
<keyword evidence="5 6" id="KW-0472">Membrane</keyword>